<comment type="caution">
    <text evidence="1">The sequence shown here is derived from an EMBL/GenBank/DDBJ whole genome shotgun (WGS) entry which is preliminary data.</text>
</comment>
<dbReference type="EMBL" id="JAAAXJ010000003">
    <property type="protein sequence ID" value="NBJ24150.1"/>
    <property type="molecule type" value="Genomic_DNA"/>
</dbReference>
<proteinExistence type="predicted"/>
<keyword evidence="2" id="KW-1185">Reference proteome</keyword>
<name>A0ABW9YVI7_9HYPH</name>
<evidence type="ECO:0000313" key="2">
    <source>
        <dbReference type="Proteomes" id="UP000818323"/>
    </source>
</evidence>
<dbReference type="Proteomes" id="UP000818323">
    <property type="component" value="Unassembled WGS sequence"/>
</dbReference>
<sequence length="284" mass="31991">MVDRRALALTGGHFNDILAGGSVMVREESMQKLDRTAVKALAGYAEGRLRESLAQLGDAPTISVRTREGVAKRLTAKNVTSYSTAEKLPFLIAMEIESLGDRIRLYPFTTRYREIINSGPRDMSMAWQIHSYSLRQGELYIIQERGAELIRFLHYVASDLGVPTVDRSNNFQKAFKKQFDRRLRERHRLVHAHERPSLTSRVIDFALVTEDADRETVGDTLAGLAVNIAHLLPGEPPENAQDILQRLSELRNSYVTFAETEAKDMFEILSTEVRTTLDPSSSAK</sequence>
<gene>
    <name evidence="1" type="ORF">GR303_07240</name>
</gene>
<evidence type="ECO:0000313" key="1">
    <source>
        <dbReference type="EMBL" id="NBJ24150.1"/>
    </source>
</evidence>
<accession>A0ABW9YVI7</accession>
<dbReference type="RefSeq" id="WP_161722600.1">
    <property type="nucleotide sequence ID" value="NZ_JAAAXI010000004.1"/>
</dbReference>
<organism evidence="1 2">
    <name type="scientific">Microvirga arsenatis</name>
    <dbReference type="NCBI Taxonomy" id="2692265"/>
    <lineage>
        <taxon>Bacteria</taxon>
        <taxon>Pseudomonadati</taxon>
        <taxon>Pseudomonadota</taxon>
        <taxon>Alphaproteobacteria</taxon>
        <taxon>Hyphomicrobiales</taxon>
        <taxon>Methylobacteriaceae</taxon>
        <taxon>Microvirga</taxon>
    </lineage>
</organism>
<reference evidence="1 2" key="1">
    <citation type="submission" date="2020-01" db="EMBL/GenBank/DDBJ databases">
        <title>Microvirga sp. nov., an arsenate reduction bacterium isolated from Tibet hotspring sediments.</title>
        <authorList>
            <person name="Yuan C.-G."/>
        </authorList>
    </citation>
    <scope>NUCLEOTIDE SEQUENCE [LARGE SCALE GENOMIC DNA]</scope>
    <source>
        <strain evidence="1 2">SYSU G3D203</strain>
    </source>
</reference>
<protein>
    <submittedName>
        <fullName evidence="1">Uncharacterized protein</fullName>
    </submittedName>
</protein>